<dbReference type="AlphaFoldDB" id="A0A380TNN0"/>
<name>A0A380TNN0_9PAST</name>
<dbReference type="OrthoDB" id="9801263at2"/>
<accession>A0A380TNN0</accession>
<evidence type="ECO:0000313" key="4">
    <source>
        <dbReference type="Proteomes" id="UP000254649"/>
    </source>
</evidence>
<dbReference type="PANTHER" id="PTHR30547">
    <property type="entry name" value="UNCHARACTERIZED PROTEIN YHCG-RELATED"/>
    <property type="match status" value="1"/>
</dbReference>
<dbReference type="InterPro" id="IPR041527">
    <property type="entry name" value="YhcG_N"/>
</dbReference>
<protein>
    <submittedName>
        <fullName evidence="3">Uncharacterized conserved protein</fullName>
    </submittedName>
</protein>
<feature type="domain" description="YhcG PDDEXK nuclease" evidence="1">
    <location>
        <begin position="184"/>
        <end position="331"/>
    </location>
</feature>
<dbReference type="PANTHER" id="PTHR30547:SF5">
    <property type="entry name" value="NUCLEASE YHCG-RELATED"/>
    <property type="match status" value="1"/>
</dbReference>
<dbReference type="InterPro" id="IPR053148">
    <property type="entry name" value="PD-DEXK-like_domain"/>
</dbReference>
<evidence type="ECO:0000313" key="3">
    <source>
        <dbReference type="EMBL" id="SUT88890.1"/>
    </source>
</evidence>
<dbReference type="Pfam" id="PF17761">
    <property type="entry name" value="DUF1016_N"/>
    <property type="match status" value="1"/>
</dbReference>
<dbReference type="EMBL" id="UFRQ01000003">
    <property type="protein sequence ID" value="SUT88890.1"/>
    <property type="molecule type" value="Genomic_DNA"/>
</dbReference>
<evidence type="ECO:0000259" key="1">
    <source>
        <dbReference type="Pfam" id="PF06250"/>
    </source>
</evidence>
<gene>
    <name evidence="3" type="ORF">NCTC10801_00683</name>
</gene>
<sequence length="355" mass="41485">MTDKQLITQAEHSKAFISEISQLIHSSKQRMTAAVNAELTLLYWHIGKRINDYILQGERAKYGEDIIPKLSTHLTKQFGKGWSKRNLGYMMQFASQFPDIEILQSLIAKLSWTHFTKLFVIDDPIKRDFYATMAAQERWSVRTLDDRIGSLLFERTAISKKPDETIVQELALLREKGEYNQSLVLKDPYILDFLELNDRYMEKDLEDAILREIEQFLLELGAGFTFVARQKRIQIDNDDFYIDLLFYNRKLKRLIAIELKTEAFKHAHKSQMELYLAWLAKYEQEADENPPLGIILCTSKKQEQVELLDLKQSDIHIAEYTTVLPSKEVLEQRLHLAVERARERFTVHPSTDVLG</sequence>
<dbReference type="Proteomes" id="UP000254649">
    <property type="component" value="Unassembled WGS sequence"/>
</dbReference>
<feature type="domain" description="YhcG N-terminal" evidence="2">
    <location>
        <begin position="19"/>
        <end position="155"/>
    </location>
</feature>
<reference evidence="3 4" key="1">
    <citation type="submission" date="2018-06" db="EMBL/GenBank/DDBJ databases">
        <authorList>
            <consortium name="Pathogen Informatics"/>
            <person name="Doyle S."/>
        </authorList>
    </citation>
    <scope>NUCLEOTIDE SEQUENCE [LARGE SCALE GENOMIC DNA]</scope>
    <source>
        <strain evidence="3 4">NCTC10801</strain>
    </source>
</reference>
<keyword evidence="4" id="KW-1185">Reference proteome</keyword>
<dbReference type="GO" id="GO:0003676">
    <property type="term" value="F:nucleic acid binding"/>
    <property type="evidence" value="ECO:0007669"/>
    <property type="project" value="InterPro"/>
</dbReference>
<dbReference type="Pfam" id="PF06250">
    <property type="entry name" value="YhcG_C"/>
    <property type="match status" value="1"/>
</dbReference>
<dbReference type="InterPro" id="IPR009362">
    <property type="entry name" value="YhcG_C"/>
</dbReference>
<proteinExistence type="predicted"/>
<organism evidence="3 4">
    <name type="scientific">[Actinobacillus] rossii</name>
    <dbReference type="NCBI Taxonomy" id="123820"/>
    <lineage>
        <taxon>Bacteria</taxon>
        <taxon>Pseudomonadati</taxon>
        <taxon>Pseudomonadota</taxon>
        <taxon>Gammaproteobacteria</taxon>
        <taxon>Pasteurellales</taxon>
        <taxon>Pasteurellaceae</taxon>
    </lineage>
</organism>
<evidence type="ECO:0000259" key="2">
    <source>
        <dbReference type="Pfam" id="PF17761"/>
    </source>
</evidence>
<dbReference type="Gene3D" id="3.40.1350.10">
    <property type="match status" value="1"/>
</dbReference>
<dbReference type="InterPro" id="IPR011856">
    <property type="entry name" value="tRNA_endonuc-like_dom_sf"/>
</dbReference>